<gene>
    <name evidence="1" type="ORF">S12H4_05116</name>
</gene>
<sequence length="48" mass="5745">MPTELDQLISYWKDTLAQHRLLMSPSVIYLVEQTIKRLEELKKIKESK</sequence>
<name>X1Q106_9ZZZZ</name>
<organism evidence="1">
    <name type="scientific">marine sediment metagenome</name>
    <dbReference type="NCBI Taxonomy" id="412755"/>
    <lineage>
        <taxon>unclassified sequences</taxon>
        <taxon>metagenomes</taxon>
        <taxon>ecological metagenomes</taxon>
    </lineage>
</organism>
<reference evidence="1" key="1">
    <citation type="journal article" date="2014" name="Front. Microbiol.">
        <title>High frequency of phylogenetically diverse reductive dehalogenase-homologous genes in deep subseafloor sedimentary metagenomes.</title>
        <authorList>
            <person name="Kawai M."/>
            <person name="Futagami T."/>
            <person name="Toyoda A."/>
            <person name="Takaki Y."/>
            <person name="Nishi S."/>
            <person name="Hori S."/>
            <person name="Arai W."/>
            <person name="Tsubouchi T."/>
            <person name="Morono Y."/>
            <person name="Uchiyama I."/>
            <person name="Ito T."/>
            <person name="Fujiyama A."/>
            <person name="Inagaki F."/>
            <person name="Takami H."/>
        </authorList>
    </citation>
    <scope>NUCLEOTIDE SEQUENCE</scope>
    <source>
        <strain evidence="1">Expedition CK06-06</strain>
    </source>
</reference>
<dbReference type="AlphaFoldDB" id="X1Q106"/>
<evidence type="ECO:0000313" key="1">
    <source>
        <dbReference type="EMBL" id="GAI62227.1"/>
    </source>
</evidence>
<protein>
    <submittedName>
        <fullName evidence="1">Uncharacterized protein</fullName>
    </submittedName>
</protein>
<comment type="caution">
    <text evidence="1">The sequence shown here is derived from an EMBL/GenBank/DDBJ whole genome shotgun (WGS) entry which is preliminary data.</text>
</comment>
<accession>X1Q106</accession>
<dbReference type="EMBL" id="BARW01001658">
    <property type="protein sequence ID" value="GAI62227.1"/>
    <property type="molecule type" value="Genomic_DNA"/>
</dbReference>
<proteinExistence type="predicted"/>